<protein>
    <submittedName>
        <fullName evidence="1">Uncharacterized protein</fullName>
    </submittedName>
</protein>
<keyword evidence="2" id="KW-1185">Reference proteome</keyword>
<reference evidence="2" key="1">
    <citation type="submission" date="2016-06" db="EMBL/GenBank/DDBJ databases">
        <title>Parallel loss of symbiosis genes in relatives of nitrogen-fixing non-legume Parasponia.</title>
        <authorList>
            <person name="Van Velzen R."/>
            <person name="Holmer R."/>
            <person name="Bu F."/>
            <person name="Rutten L."/>
            <person name="Van Zeijl A."/>
            <person name="Liu W."/>
            <person name="Santuari L."/>
            <person name="Cao Q."/>
            <person name="Sharma T."/>
            <person name="Shen D."/>
            <person name="Roswanjaya Y."/>
            <person name="Wardhani T."/>
            <person name="Kalhor M.S."/>
            <person name="Jansen J."/>
            <person name="Van den Hoogen J."/>
            <person name="Gungor B."/>
            <person name="Hartog M."/>
            <person name="Hontelez J."/>
            <person name="Verver J."/>
            <person name="Yang W.-C."/>
            <person name="Schijlen E."/>
            <person name="Repin R."/>
            <person name="Schilthuizen M."/>
            <person name="Schranz E."/>
            <person name="Heidstra R."/>
            <person name="Miyata K."/>
            <person name="Fedorova E."/>
            <person name="Kohlen W."/>
            <person name="Bisseling T."/>
            <person name="Smit S."/>
            <person name="Geurts R."/>
        </authorList>
    </citation>
    <scope>NUCLEOTIDE SEQUENCE [LARGE SCALE GENOMIC DNA]</scope>
    <source>
        <strain evidence="2">cv. RG33-2</strain>
    </source>
</reference>
<organism evidence="1 2">
    <name type="scientific">Trema orientale</name>
    <name type="common">Charcoal tree</name>
    <name type="synonym">Celtis orientalis</name>
    <dbReference type="NCBI Taxonomy" id="63057"/>
    <lineage>
        <taxon>Eukaryota</taxon>
        <taxon>Viridiplantae</taxon>
        <taxon>Streptophyta</taxon>
        <taxon>Embryophyta</taxon>
        <taxon>Tracheophyta</taxon>
        <taxon>Spermatophyta</taxon>
        <taxon>Magnoliopsida</taxon>
        <taxon>eudicotyledons</taxon>
        <taxon>Gunneridae</taxon>
        <taxon>Pentapetalae</taxon>
        <taxon>rosids</taxon>
        <taxon>fabids</taxon>
        <taxon>Rosales</taxon>
        <taxon>Cannabaceae</taxon>
        <taxon>Trema</taxon>
    </lineage>
</organism>
<evidence type="ECO:0000313" key="1">
    <source>
        <dbReference type="EMBL" id="PON95111.1"/>
    </source>
</evidence>
<accession>A0A2P5FBE7</accession>
<proteinExistence type="predicted"/>
<feature type="non-terminal residue" evidence="1">
    <location>
        <position position="1"/>
    </location>
</feature>
<evidence type="ECO:0000313" key="2">
    <source>
        <dbReference type="Proteomes" id="UP000237000"/>
    </source>
</evidence>
<gene>
    <name evidence="1" type="ORF">TorRG33x02_090030</name>
</gene>
<name>A0A2P5FBE7_TREOI</name>
<dbReference type="EMBL" id="JXTC01000046">
    <property type="protein sequence ID" value="PON95111.1"/>
    <property type="molecule type" value="Genomic_DNA"/>
</dbReference>
<dbReference type="Proteomes" id="UP000237000">
    <property type="component" value="Unassembled WGS sequence"/>
</dbReference>
<dbReference type="AlphaFoldDB" id="A0A2P5FBE7"/>
<comment type="caution">
    <text evidence="1">The sequence shown here is derived from an EMBL/GenBank/DDBJ whole genome shotgun (WGS) entry which is preliminary data.</text>
</comment>
<sequence length="87" mass="9599">RNGPKVERQRILNGQTASQNNRCFSGRGSIPAVAFGSWLGTVLVAVRTHYPPHIPRFRPNSRNTCTPICNIPPPLLPSQLSFPLPNL</sequence>
<dbReference type="InParanoid" id="A0A2P5FBE7"/>